<dbReference type="Gene3D" id="3.20.20.10">
    <property type="entry name" value="Alanine racemase"/>
    <property type="match status" value="1"/>
</dbReference>
<accession>A0A5D0MSX7</accession>
<dbReference type="PIRSF" id="PIRSF004848">
    <property type="entry name" value="YBL036c_PLPDEIII"/>
    <property type="match status" value="1"/>
</dbReference>
<dbReference type="PANTHER" id="PTHR10146">
    <property type="entry name" value="PROLINE SYNTHETASE CO-TRANSCRIBED BACTERIAL HOMOLOG PROTEIN"/>
    <property type="match status" value="1"/>
</dbReference>
<name>A0A5D0MSX7_FLESI</name>
<evidence type="ECO:0000256" key="3">
    <source>
        <dbReference type="PIRSR" id="PIRSR004848-1"/>
    </source>
</evidence>
<evidence type="ECO:0000256" key="4">
    <source>
        <dbReference type="RuleBase" id="RU004514"/>
    </source>
</evidence>
<dbReference type="InterPro" id="IPR011078">
    <property type="entry name" value="PyrdxlP_homeostasis"/>
</dbReference>
<protein>
    <recommendedName>
        <fullName evidence="2">Pyridoxal phosphate homeostasis protein</fullName>
        <shortName evidence="2">PLP homeostasis protein</shortName>
    </recommendedName>
</protein>
<feature type="domain" description="Alanine racemase N-terminal" evidence="5">
    <location>
        <begin position="5"/>
        <end position="229"/>
    </location>
</feature>
<dbReference type="GO" id="GO:0030170">
    <property type="term" value="F:pyridoxal phosphate binding"/>
    <property type="evidence" value="ECO:0007669"/>
    <property type="project" value="UniProtKB-UniRule"/>
</dbReference>
<dbReference type="AlphaFoldDB" id="A0A5D0MSX7"/>
<dbReference type="PANTHER" id="PTHR10146:SF14">
    <property type="entry name" value="PYRIDOXAL PHOSPHATE HOMEOSTASIS PROTEIN"/>
    <property type="match status" value="1"/>
</dbReference>
<dbReference type="HAMAP" id="MF_02087">
    <property type="entry name" value="PLP_homeostasis"/>
    <property type="match status" value="1"/>
</dbReference>
<gene>
    <name evidence="6" type="ORF">FXF49_02320</name>
</gene>
<comment type="cofactor">
    <cofactor evidence="3">
        <name>pyridoxal 5'-phosphate</name>
        <dbReference type="ChEBI" id="CHEBI:597326"/>
    </cofactor>
</comment>
<comment type="function">
    <text evidence="2">Pyridoxal 5'-phosphate (PLP)-binding protein, which is involved in PLP homeostasis.</text>
</comment>
<sequence>MIAGNLTEIKERIKKAAENSPQTDKDVTLVAVSKTFPSSSIREAYQAGQKIFGENKVQEALDKIDECKDLPAVEFHMIGHLQSNKVKYIPGVFKLIHSVDRKSLVKEMHKRFHRDGVYQDILVQVNLALEEQKGGVIPEKLDDLLEYILQCNSLNLRGFMLMPPFRENPEDNRYLFAKMYELFGRYKDQFEKSDIKHFDTLSMGMSADFETAVEEGSNMVRVGSKIFGKRNL</sequence>
<feature type="modified residue" description="N6-(pyridoxal phosphate)lysine" evidence="2 3">
    <location>
        <position position="34"/>
    </location>
</feature>
<dbReference type="RefSeq" id="WP_303700301.1">
    <property type="nucleotide sequence ID" value="NZ_VSIV01000057.1"/>
</dbReference>
<reference evidence="6 7" key="1">
    <citation type="submission" date="2019-08" db="EMBL/GenBank/DDBJ databases">
        <title>Genomic characterization of a novel candidate phylum (ARYD3) from a high temperature, high salinity tertiary oil reservoir in north central Oklahoma, USA.</title>
        <authorList>
            <person name="Youssef N.H."/>
            <person name="Yadav A."/>
            <person name="Elshahed M.S."/>
        </authorList>
    </citation>
    <scope>NUCLEOTIDE SEQUENCE [LARGE SCALE GENOMIC DNA]</scope>
    <source>
        <strain evidence="6">ARYD1</strain>
    </source>
</reference>
<evidence type="ECO:0000256" key="2">
    <source>
        <dbReference type="HAMAP-Rule" id="MF_02087"/>
    </source>
</evidence>
<dbReference type="NCBIfam" id="TIGR00044">
    <property type="entry name" value="YggS family pyridoxal phosphate-dependent enzyme"/>
    <property type="match status" value="1"/>
</dbReference>
<dbReference type="CDD" id="cd00635">
    <property type="entry name" value="PLPDE_III_YBL036c_like"/>
    <property type="match status" value="1"/>
</dbReference>
<evidence type="ECO:0000313" key="7">
    <source>
        <dbReference type="Proteomes" id="UP000323337"/>
    </source>
</evidence>
<comment type="caution">
    <text evidence="6">The sequence shown here is derived from an EMBL/GenBank/DDBJ whole genome shotgun (WGS) entry which is preliminary data.</text>
</comment>
<dbReference type="EMBL" id="VSIV01000057">
    <property type="protein sequence ID" value="TYB34489.1"/>
    <property type="molecule type" value="Genomic_DNA"/>
</dbReference>
<evidence type="ECO:0000259" key="5">
    <source>
        <dbReference type="Pfam" id="PF01168"/>
    </source>
</evidence>
<organism evidence="6 7">
    <name type="scientific">Flexistipes sinusarabici</name>
    <dbReference type="NCBI Taxonomy" id="2352"/>
    <lineage>
        <taxon>Bacteria</taxon>
        <taxon>Pseudomonadati</taxon>
        <taxon>Deferribacterota</taxon>
        <taxon>Deferribacteres</taxon>
        <taxon>Deferribacterales</taxon>
        <taxon>Flexistipitaceae</taxon>
        <taxon>Flexistipes</taxon>
    </lineage>
</organism>
<dbReference type="PROSITE" id="PS01211">
    <property type="entry name" value="UPF0001"/>
    <property type="match status" value="1"/>
</dbReference>
<keyword evidence="1 2" id="KW-0663">Pyridoxal phosphate</keyword>
<dbReference type="Proteomes" id="UP000323337">
    <property type="component" value="Unassembled WGS sequence"/>
</dbReference>
<proteinExistence type="inferred from homology"/>
<evidence type="ECO:0000313" key="6">
    <source>
        <dbReference type="EMBL" id="TYB34489.1"/>
    </source>
</evidence>
<dbReference type="SUPFAM" id="SSF51419">
    <property type="entry name" value="PLP-binding barrel"/>
    <property type="match status" value="1"/>
</dbReference>
<comment type="similarity">
    <text evidence="2 4">Belongs to the pyridoxal phosphate-binding protein YggS/PROSC family.</text>
</comment>
<evidence type="ECO:0000256" key="1">
    <source>
        <dbReference type="ARBA" id="ARBA00022898"/>
    </source>
</evidence>
<dbReference type="FunFam" id="3.20.20.10:FF:000018">
    <property type="entry name" value="Pyridoxal phosphate homeostasis protein"/>
    <property type="match status" value="1"/>
</dbReference>
<dbReference type="InterPro" id="IPR001608">
    <property type="entry name" value="Ala_racemase_N"/>
</dbReference>
<dbReference type="Pfam" id="PF01168">
    <property type="entry name" value="Ala_racemase_N"/>
    <property type="match status" value="1"/>
</dbReference>
<dbReference type="InterPro" id="IPR029066">
    <property type="entry name" value="PLP-binding_barrel"/>
</dbReference>